<proteinExistence type="predicted"/>
<name>A0A3B0KB91_DROGU</name>
<feature type="non-terminal residue" evidence="1">
    <location>
        <position position="1"/>
    </location>
</feature>
<dbReference type="EMBL" id="OUUW01000043">
    <property type="protein sequence ID" value="SPP89982.1"/>
    <property type="molecule type" value="Genomic_DNA"/>
</dbReference>
<feature type="non-terminal residue" evidence="1">
    <location>
        <position position="69"/>
    </location>
</feature>
<keyword evidence="2" id="KW-1185">Reference proteome</keyword>
<organism evidence="1 2">
    <name type="scientific">Drosophila guanche</name>
    <name type="common">Fruit fly</name>
    <dbReference type="NCBI Taxonomy" id="7266"/>
    <lineage>
        <taxon>Eukaryota</taxon>
        <taxon>Metazoa</taxon>
        <taxon>Ecdysozoa</taxon>
        <taxon>Arthropoda</taxon>
        <taxon>Hexapoda</taxon>
        <taxon>Insecta</taxon>
        <taxon>Pterygota</taxon>
        <taxon>Neoptera</taxon>
        <taxon>Endopterygota</taxon>
        <taxon>Diptera</taxon>
        <taxon>Brachycera</taxon>
        <taxon>Muscomorpha</taxon>
        <taxon>Ephydroidea</taxon>
        <taxon>Drosophilidae</taxon>
        <taxon>Drosophila</taxon>
        <taxon>Sophophora</taxon>
    </lineage>
</organism>
<dbReference type="Proteomes" id="UP000268350">
    <property type="component" value="Unassembled WGS sequence"/>
</dbReference>
<dbReference type="AlphaFoldDB" id="A0A3B0KB91"/>
<protein>
    <submittedName>
        <fullName evidence="1">Uncharacterized protein</fullName>
    </submittedName>
</protein>
<reference evidence="2" key="1">
    <citation type="submission" date="2018-01" db="EMBL/GenBank/DDBJ databases">
        <authorList>
            <person name="Alioto T."/>
            <person name="Alioto T."/>
        </authorList>
    </citation>
    <scope>NUCLEOTIDE SEQUENCE [LARGE SCALE GENOMIC DNA]</scope>
</reference>
<accession>A0A3B0KB91</accession>
<sequence>RTTIDGRHRSRNKCLEVCPNRRDFVHPFCALDHKRKFWFTIPSNCTYDLVKCLRMKANLPPYKAPDIVD</sequence>
<gene>
    <name evidence="1" type="ORF">DGUA_6G020691</name>
</gene>
<evidence type="ECO:0000313" key="1">
    <source>
        <dbReference type="EMBL" id="SPP89982.1"/>
    </source>
</evidence>
<evidence type="ECO:0000313" key="2">
    <source>
        <dbReference type="Proteomes" id="UP000268350"/>
    </source>
</evidence>